<name>A0A8F5ZDZ1_METHU</name>
<evidence type="ECO:0000313" key="2">
    <source>
        <dbReference type="Proteomes" id="UP000694228"/>
    </source>
</evidence>
<dbReference type="AlphaFoldDB" id="A0A8F5ZDZ1"/>
<dbReference type="OrthoDB" id="56442at2157"/>
<accession>A0A8F5ZDZ1</accession>
<dbReference type="NCBIfam" id="TIGR03157">
    <property type="entry name" value="cas_Csc2"/>
    <property type="match status" value="1"/>
</dbReference>
<reference evidence="1 2" key="1">
    <citation type="submission" date="2021-06" db="EMBL/GenBank/DDBJ databases">
        <title>Complete genome sequence of the secondary alcohol utilizing methanogen Methanospirillum hungatei strain GP1.</title>
        <authorList>
            <person name="Day L.A."/>
            <person name="Costa K.C."/>
        </authorList>
    </citation>
    <scope>NUCLEOTIDE SEQUENCE [LARGE SCALE GENOMIC DNA]</scope>
    <source>
        <strain evidence="1 2">GP1</strain>
    </source>
</reference>
<gene>
    <name evidence="1" type="primary">cas7d</name>
    <name evidence="1" type="ORF">KSK55_12850</name>
</gene>
<protein>
    <submittedName>
        <fullName evidence="1">Type I-D CRISPR-associated protein Cas7/Csc2</fullName>
    </submittedName>
</protein>
<organism evidence="1 2">
    <name type="scientific">Methanospirillum hungatei</name>
    <dbReference type="NCBI Taxonomy" id="2203"/>
    <lineage>
        <taxon>Archaea</taxon>
        <taxon>Methanobacteriati</taxon>
        <taxon>Methanobacteriota</taxon>
        <taxon>Stenosarchaea group</taxon>
        <taxon>Methanomicrobia</taxon>
        <taxon>Methanomicrobiales</taxon>
        <taxon>Methanospirillaceae</taxon>
        <taxon>Methanospirillum</taxon>
    </lineage>
</organism>
<dbReference type="EMBL" id="CP077107">
    <property type="protein sequence ID" value="QXO94212.1"/>
    <property type="molecule type" value="Genomic_DNA"/>
</dbReference>
<dbReference type="InterPro" id="IPR017574">
    <property type="entry name" value="CRISPR-assoc_prot_Cas7/Csc2"/>
</dbReference>
<evidence type="ECO:0000313" key="1">
    <source>
        <dbReference type="EMBL" id="QXO94212.1"/>
    </source>
</evidence>
<proteinExistence type="predicted"/>
<sequence>MADKSIQSFCDSIKPYTLEKPERKPKQNYISILILRELQSAARFTTDGTEANSSIIRIGEEEVTVGKLFGRKQVASDRRIAKALQRDLIAEKMNTFYKKGDWSGCSMEVTKMCQKCPECALFGSAASEGEMSVTSRVMYDEAYTIRSINSVVEEFFQNAPGDDYAKKPTSGIREPDFFKEGTLFPCVVTLRDVTCEEVLFFLNITDRNTRYGATGTRFGKTRNHILGIFASNREGPSSLEISRGVALRLAGGDETKLPDSGELKNILGQDSLPLQDVKKYALDTYQQLDKTHRIAGIHLKESEVSALLETMKEDTIIKETLLAQIDKISEFLAVQ</sequence>
<dbReference type="CDD" id="cd09709">
    <property type="entry name" value="Csc2_I-D"/>
    <property type="match status" value="1"/>
</dbReference>
<dbReference type="Pfam" id="PF18320">
    <property type="entry name" value="Csc2"/>
    <property type="match status" value="1"/>
</dbReference>
<dbReference type="Proteomes" id="UP000694228">
    <property type="component" value="Chromosome"/>
</dbReference>